<dbReference type="OrthoDB" id="514430at2759"/>
<evidence type="ECO:0000256" key="6">
    <source>
        <dbReference type="SAM" id="Phobius"/>
    </source>
</evidence>
<dbReference type="Pfam" id="PF04133">
    <property type="entry name" value="Vps55"/>
    <property type="match status" value="1"/>
</dbReference>
<dbReference type="EMBL" id="JWZX01002141">
    <property type="protein sequence ID" value="KOO30862.1"/>
    <property type="molecule type" value="Genomic_DNA"/>
</dbReference>
<feature type="transmembrane region" description="Helical" evidence="6">
    <location>
        <begin position="59"/>
        <end position="80"/>
    </location>
</feature>
<keyword evidence="4 6" id="KW-1133">Transmembrane helix</keyword>
<keyword evidence="3 6" id="KW-0812">Transmembrane</keyword>
<accession>A0A0M0JX15</accession>
<evidence type="ECO:0000313" key="7">
    <source>
        <dbReference type="EMBL" id="KOO30862.1"/>
    </source>
</evidence>
<dbReference type="AlphaFoldDB" id="A0A0M0JX15"/>
<evidence type="ECO:0008006" key="9">
    <source>
        <dbReference type="Google" id="ProtNLM"/>
    </source>
</evidence>
<sequence>MMCSAFVVSLVIFLIVLAGALKNDWIVLVILVPLLLTPLPLLILKCCTRDNWGSTPKGAHWAEFMSGFFFTGTVAIPAILFNTKLVTLQSMLLAISGVMLAFFSVVAMSCIQLRREADAFSAFRS</sequence>
<dbReference type="GO" id="GO:0016020">
    <property type="term" value="C:membrane"/>
    <property type="evidence" value="ECO:0007669"/>
    <property type="project" value="UniProtKB-SubCell"/>
</dbReference>
<comment type="subcellular location">
    <subcellularLocation>
        <location evidence="1">Membrane</location>
        <topology evidence="1">Multi-pass membrane protein</topology>
    </subcellularLocation>
</comment>
<evidence type="ECO:0000256" key="2">
    <source>
        <dbReference type="ARBA" id="ARBA00005645"/>
    </source>
</evidence>
<protein>
    <recommendedName>
        <fullName evidence="9">Vacuolar protein sorting 55</fullName>
    </recommendedName>
</protein>
<comment type="similarity">
    <text evidence="2">Belongs to the OB-RGRP/VPS55 family.</text>
</comment>
<evidence type="ECO:0000313" key="8">
    <source>
        <dbReference type="Proteomes" id="UP000037460"/>
    </source>
</evidence>
<gene>
    <name evidence="7" type="ORF">Ctob_013736</name>
</gene>
<keyword evidence="8" id="KW-1185">Reference proteome</keyword>
<evidence type="ECO:0000256" key="1">
    <source>
        <dbReference type="ARBA" id="ARBA00004141"/>
    </source>
</evidence>
<proteinExistence type="inferred from homology"/>
<dbReference type="Proteomes" id="UP000037460">
    <property type="component" value="Unassembled WGS sequence"/>
</dbReference>
<reference evidence="8" key="1">
    <citation type="journal article" date="2015" name="PLoS Genet.">
        <title>Genome Sequence and Transcriptome Analyses of Chrysochromulina tobin: Metabolic Tools for Enhanced Algal Fitness in the Prominent Order Prymnesiales (Haptophyceae).</title>
        <authorList>
            <person name="Hovde B.T."/>
            <person name="Deodato C.R."/>
            <person name="Hunsperger H.M."/>
            <person name="Ryken S.A."/>
            <person name="Yost W."/>
            <person name="Jha R.K."/>
            <person name="Patterson J."/>
            <person name="Monnat R.J. Jr."/>
            <person name="Barlow S.B."/>
            <person name="Starkenburg S.R."/>
            <person name="Cattolico R.A."/>
        </authorList>
    </citation>
    <scope>NUCLEOTIDE SEQUENCE</scope>
    <source>
        <strain evidence="8">CCMP291</strain>
    </source>
</reference>
<evidence type="ECO:0000256" key="5">
    <source>
        <dbReference type="ARBA" id="ARBA00023136"/>
    </source>
</evidence>
<name>A0A0M0JX15_9EUKA</name>
<evidence type="ECO:0000256" key="3">
    <source>
        <dbReference type="ARBA" id="ARBA00022692"/>
    </source>
</evidence>
<evidence type="ECO:0000256" key="4">
    <source>
        <dbReference type="ARBA" id="ARBA00022989"/>
    </source>
</evidence>
<keyword evidence="5 6" id="KW-0472">Membrane</keyword>
<comment type="caution">
    <text evidence="7">The sequence shown here is derived from an EMBL/GenBank/DDBJ whole genome shotgun (WGS) entry which is preliminary data.</text>
</comment>
<organism evidence="7 8">
    <name type="scientific">Chrysochromulina tobinii</name>
    <dbReference type="NCBI Taxonomy" id="1460289"/>
    <lineage>
        <taxon>Eukaryota</taxon>
        <taxon>Haptista</taxon>
        <taxon>Haptophyta</taxon>
        <taxon>Prymnesiophyceae</taxon>
        <taxon>Prymnesiales</taxon>
        <taxon>Chrysochromulinaceae</taxon>
        <taxon>Chrysochromulina</taxon>
    </lineage>
</organism>
<dbReference type="InterPro" id="IPR007262">
    <property type="entry name" value="Vps55/LEPROT"/>
</dbReference>
<feature type="transmembrane region" description="Helical" evidence="6">
    <location>
        <begin position="92"/>
        <end position="111"/>
    </location>
</feature>
<feature type="transmembrane region" description="Helical" evidence="6">
    <location>
        <begin position="28"/>
        <end position="47"/>
    </location>
</feature>